<reference evidence="1 2" key="1">
    <citation type="journal article" date="2019" name="Microorganisms">
        <title>Systematic Affiliation and Genome Analysis of Subtercola vilae DB165(T) with Particular Emphasis on Cold Adaptation of an Isolate from a High-Altitude Cold Volcano Lake.</title>
        <authorList>
            <person name="Villalobos A.S."/>
            <person name="Wiese J."/>
            <person name="Imhoff J.F."/>
            <person name="Dorador C."/>
            <person name="Keller A."/>
            <person name="Hentschel U."/>
        </authorList>
    </citation>
    <scope>NUCLEOTIDE SEQUENCE [LARGE SCALE GENOMIC DNA]</scope>
    <source>
        <strain evidence="1 2">DB165</strain>
    </source>
</reference>
<accession>A0A4T2BU14</accession>
<evidence type="ECO:0000313" key="2">
    <source>
        <dbReference type="Proteomes" id="UP000306192"/>
    </source>
</evidence>
<dbReference type="AlphaFoldDB" id="A0A4T2BU14"/>
<dbReference type="OrthoDB" id="3751446at2"/>
<sequence length="218" mass="22775">MQNFDPAGKQVIASTEFSDTYAGPNGTKISSVSATPINVQDAAAPDATDGWAPIQTDLQTTGVWSWLGQGGAKVDQHPLHPQFSQYADDANVLQLAKNANTIGFTLQGASHSVLERDLAPSSDTKNHLEYKNVFGGTDLVYDVTTAGVNELLRLNSKPDTAPVWRWQVNAPGLTAVKDADGGITFSDAAGATAFSIPAPTMWDSAGTDKKADAAAAAG</sequence>
<gene>
    <name evidence="1" type="ORF">D4765_13660</name>
</gene>
<dbReference type="RefSeq" id="WP_136642851.1">
    <property type="nucleotide sequence ID" value="NZ_QYRT01000029.1"/>
</dbReference>
<protein>
    <submittedName>
        <fullName evidence="1">Uncharacterized protein</fullName>
    </submittedName>
</protein>
<evidence type="ECO:0000313" key="1">
    <source>
        <dbReference type="EMBL" id="TIH33901.1"/>
    </source>
</evidence>
<proteinExistence type="predicted"/>
<dbReference type="EMBL" id="QYRT01000029">
    <property type="protein sequence ID" value="TIH33901.1"/>
    <property type="molecule type" value="Genomic_DNA"/>
</dbReference>
<dbReference type="Proteomes" id="UP000306192">
    <property type="component" value="Unassembled WGS sequence"/>
</dbReference>
<name>A0A4T2BU14_9MICO</name>
<comment type="caution">
    <text evidence="1">The sequence shown here is derived from an EMBL/GenBank/DDBJ whole genome shotgun (WGS) entry which is preliminary data.</text>
</comment>
<organism evidence="1 2">
    <name type="scientific">Subtercola vilae</name>
    <dbReference type="NCBI Taxonomy" id="2056433"/>
    <lineage>
        <taxon>Bacteria</taxon>
        <taxon>Bacillati</taxon>
        <taxon>Actinomycetota</taxon>
        <taxon>Actinomycetes</taxon>
        <taxon>Micrococcales</taxon>
        <taxon>Microbacteriaceae</taxon>
        <taxon>Subtercola</taxon>
    </lineage>
</organism>
<keyword evidence="2" id="KW-1185">Reference proteome</keyword>